<name>A0A448WEM6_9PLAT</name>
<reference evidence="1" key="1">
    <citation type="submission" date="2018-11" db="EMBL/GenBank/DDBJ databases">
        <authorList>
            <consortium name="Pathogen Informatics"/>
        </authorList>
    </citation>
    <scope>NUCLEOTIDE SEQUENCE</scope>
</reference>
<comment type="caution">
    <text evidence="1">The sequence shown here is derived from an EMBL/GenBank/DDBJ whole genome shotgun (WGS) entry which is preliminary data.</text>
</comment>
<evidence type="ECO:0000313" key="1">
    <source>
        <dbReference type="EMBL" id="VEL09922.1"/>
    </source>
</evidence>
<keyword evidence="2" id="KW-1185">Reference proteome</keyword>
<accession>A0A448WEM6</accession>
<dbReference type="AlphaFoldDB" id="A0A448WEM6"/>
<gene>
    <name evidence="1" type="ORF">PXEA_LOCUS3362</name>
</gene>
<proteinExistence type="predicted"/>
<dbReference type="EMBL" id="CAAALY010007586">
    <property type="protein sequence ID" value="VEL09922.1"/>
    <property type="molecule type" value="Genomic_DNA"/>
</dbReference>
<organism evidence="1 2">
    <name type="scientific">Protopolystoma xenopodis</name>
    <dbReference type="NCBI Taxonomy" id="117903"/>
    <lineage>
        <taxon>Eukaryota</taxon>
        <taxon>Metazoa</taxon>
        <taxon>Spiralia</taxon>
        <taxon>Lophotrochozoa</taxon>
        <taxon>Platyhelminthes</taxon>
        <taxon>Monogenea</taxon>
        <taxon>Polyopisthocotylea</taxon>
        <taxon>Polystomatidea</taxon>
        <taxon>Polystomatidae</taxon>
        <taxon>Protopolystoma</taxon>
    </lineage>
</organism>
<protein>
    <submittedName>
        <fullName evidence="1">Uncharacterized protein</fullName>
    </submittedName>
</protein>
<sequence length="171" mass="19592">MDGWQRVFTRKEGGCFVDCGTERQPNGCGTTGFSRRLLVKSTFEYRVPALSYEMKVSANSLTSSRTPISYDKASSLETYTSRLRFKQALAYELVPFVGRQIARFLFSCHLDDRIHLRIHAHLTMKLKNWLFSVAESIASLDLACFKFGSRRDAITSYKRVDICRRKAWGIA</sequence>
<evidence type="ECO:0000313" key="2">
    <source>
        <dbReference type="Proteomes" id="UP000784294"/>
    </source>
</evidence>
<dbReference type="Proteomes" id="UP000784294">
    <property type="component" value="Unassembled WGS sequence"/>
</dbReference>